<feature type="compositionally biased region" description="Low complexity" evidence="1">
    <location>
        <begin position="296"/>
        <end position="328"/>
    </location>
</feature>
<feature type="compositionally biased region" description="Basic and acidic residues" evidence="1">
    <location>
        <begin position="540"/>
        <end position="549"/>
    </location>
</feature>
<feature type="compositionally biased region" description="Low complexity" evidence="1">
    <location>
        <begin position="563"/>
        <end position="573"/>
    </location>
</feature>
<feature type="region of interest" description="Disordered" evidence="1">
    <location>
        <begin position="208"/>
        <end position="612"/>
    </location>
</feature>
<feature type="compositionally biased region" description="Basic and acidic residues" evidence="1">
    <location>
        <begin position="467"/>
        <end position="485"/>
    </location>
</feature>
<feature type="region of interest" description="Disordered" evidence="1">
    <location>
        <begin position="1"/>
        <end position="66"/>
    </location>
</feature>
<evidence type="ECO:0000313" key="3">
    <source>
        <dbReference type="EMBL" id="CCX34138.1"/>
    </source>
</evidence>
<feature type="domain" description="Meiotic expression up-regulated protein 6 PH" evidence="2">
    <location>
        <begin position="76"/>
        <end position="179"/>
    </location>
</feature>
<feature type="compositionally biased region" description="Basic and acidic residues" evidence="1">
    <location>
        <begin position="367"/>
        <end position="397"/>
    </location>
</feature>
<feature type="compositionally biased region" description="Basic and acidic residues" evidence="1">
    <location>
        <begin position="1"/>
        <end position="10"/>
    </location>
</feature>
<protein>
    <submittedName>
        <fullName evidence="3">Similar to Meiotic expression up-regulated protein 6 acc. no. O94356</fullName>
    </submittedName>
</protein>
<feature type="compositionally biased region" description="Basic and acidic residues" evidence="1">
    <location>
        <begin position="427"/>
        <end position="442"/>
    </location>
</feature>
<keyword evidence="4" id="KW-1185">Reference proteome</keyword>
<dbReference type="AlphaFoldDB" id="U4LWY1"/>
<name>U4LWY1_PYROM</name>
<dbReference type="eggNOG" id="ENOG502S2JB">
    <property type="taxonomic scope" value="Eukaryota"/>
</dbReference>
<dbReference type="Pfam" id="PF15406">
    <property type="entry name" value="PH_6"/>
    <property type="match status" value="1"/>
</dbReference>
<gene>
    <name evidence="3" type="ORF">PCON_02638</name>
</gene>
<dbReference type="STRING" id="1076935.U4LWY1"/>
<dbReference type="CDD" id="cd00821">
    <property type="entry name" value="PH"/>
    <property type="match status" value="1"/>
</dbReference>
<dbReference type="PANTHER" id="PTHR42073:SF1">
    <property type="entry name" value="MEIOTIC EXPRESSION UP-REGULATED PROTEIN 6"/>
    <property type="match status" value="1"/>
</dbReference>
<dbReference type="InterPro" id="IPR039712">
    <property type="entry name" value="Meu6"/>
</dbReference>
<dbReference type="InterPro" id="IPR039483">
    <property type="entry name" value="Meu6_PH_dom"/>
</dbReference>
<feature type="compositionally biased region" description="Basic and acidic residues" evidence="1">
    <location>
        <begin position="495"/>
        <end position="509"/>
    </location>
</feature>
<dbReference type="Proteomes" id="UP000018144">
    <property type="component" value="Unassembled WGS sequence"/>
</dbReference>
<feature type="compositionally biased region" description="Basic and acidic residues" evidence="1">
    <location>
        <begin position="35"/>
        <end position="62"/>
    </location>
</feature>
<organism evidence="3 4">
    <name type="scientific">Pyronema omphalodes (strain CBS 100304)</name>
    <name type="common">Pyronema confluens</name>
    <dbReference type="NCBI Taxonomy" id="1076935"/>
    <lineage>
        <taxon>Eukaryota</taxon>
        <taxon>Fungi</taxon>
        <taxon>Dikarya</taxon>
        <taxon>Ascomycota</taxon>
        <taxon>Pezizomycotina</taxon>
        <taxon>Pezizomycetes</taxon>
        <taxon>Pezizales</taxon>
        <taxon>Pyronemataceae</taxon>
        <taxon>Pyronema</taxon>
    </lineage>
</organism>
<feature type="compositionally biased region" description="Low complexity" evidence="1">
    <location>
        <begin position="443"/>
        <end position="465"/>
    </location>
</feature>
<feature type="compositionally biased region" description="Basic and acidic residues" evidence="1">
    <location>
        <begin position="278"/>
        <end position="295"/>
    </location>
</feature>
<reference evidence="3 4" key="1">
    <citation type="journal article" date="2013" name="PLoS Genet.">
        <title>The genome and development-dependent transcriptomes of Pyronema confluens: a window into fungal evolution.</title>
        <authorList>
            <person name="Traeger S."/>
            <person name="Altegoer F."/>
            <person name="Freitag M."/>
            <person name="Gabaldon T."/>
            <person name="Kempken F."/>
            <person name="Kumar A."/>
            <person name="Marcet-Houben M."/>
            <person name="Poggeler S."/>
            <person name="Stajich J.E."/>
            <person name="Nowrousian M."/>
        </authorList>
    </citation>
    <scope>NUCLEOTIDE SEQUENCE [LARGE SCALE GENOMIC DNA]</scope>
    <source>
        <strain evidence="4">CBS 100304</strain>
        <tissue evidence="3">Vegetative mycelium</tissue>
    </source>
</reference>
<sequence>MSDPVVKPEETVVAVDAPKVEETVAPAVEATPAVEEAKAEETTEQKEEEAPKEEKPEPKEITHGTLSKAHGGLLSFFKSKRFFYFQDEPITEEALKSYLHKDSASKATAAYALQTGKGLYFYSKDEANKQPHGIIKLADVTEVTESGANKFVLKMSSGDLHFEAPAAERDSWVFTLKAKIAEAKATVEEVLESEGYKATVERLTKPAVPAKPAAVKTEEAKAEETEEAKPAEEAKPETAAPEEVTSDAEASDAKAEIKRTPSKKNKRISAFNAASFFGKKEKAEEKKPEEKKEEAAPAVEGEAAPVDATEAPAAPAPGVTEPIATEAAAEAKADEEAKPEEAKATEETRPEPAANKPNRRSFFARFGKRDETAAAAEDKKEEAAVEGEEKKAEEAKPAETPASPSAGVLSFFSKREKSPAPKAALATEEHPHEVKLEAKVDPEAPVAESSEAAAAAPATEEAAAVEGEEKKEETKPVTSPKEKRISSFFNFGKGKAGEEKKPEEVKSDSEDAEAPPKTATSPVPKPGFLGGLKRKVSKAGKADKPETKDVNAPAPVAEEEATETAAAETTTAEAAKEEETKTEEQKPAETQAIGDVVPEAVTVGANPVQATA</sequence>
<evidence type="ECO:0000259" key="2">
    <source>
        <dbReference type="Pfam" id="PF15406"/>
    </source>
</evidence>
<feature type="compositionally biased region" description="Basic and acidic residues" evidence="1">
    <location>
        <begin position="216"/>
        <end position="236"/>
    </location>
</feature>
<evidence type="ECO:0000313" key="4">
    <source>
        <dbReference type="Proteomes" id="UP000018144"/>
    </source>
</evidence>
<dbReference type="InterPro" id="IPR011993">
    <property type="entry name" value="PH-like_dom_sf"/>
</dbReference>
<proteinExistence type="predicted"/>
<dbReference type="PANTHER" id="PTHR42073">
    <property type="entry name" value="MEIOTIC EXPRESSION UP-REGULATED PROTEIN 6"/>
    <property type="match status" value="1"/>
</dbReference>
<evidence type="ECO:0000256" key="1">
    <source>
        <dbReference type="SAM" id="MobiDB-lite"/>
    </source>
</evidence>
<dbReference type="OrthoDB" id="5593352at2759"/>
<dbReference type="SUPFAM" id="SSF50729">
    <property type="entry name" value="PH domain-like"/>
    <property type="match status" value="1"/>
</dbReference>
<accession>U4LWY1</accession>
<feature type="compositionally biased region" description="Basic and acidic residues" evidence="1">
    <location>
        <begin position="574"/>
        <end position="587"/>
    </location>
</feature>
<feature type="compositionally biased region" description="Basic and acidic residues" evidence="1">
    <location>
        <begin position="329"/>
        <end position="350"/>
    </location>
</feature>
<dbReference type="EMBL" id="HF936305">
    <property type="protein sequence ID" value="CCX34138.1"/>
    <property type="molecule type" value="Genomic_DNA"/>
</dbReference>
<dbReference type="OMA" id="WAAHTGK"/>
<feature type="compositionally biased region" description="Low complexity" evidence="1">
    <location>
        <begin position="23"/>
        <end position="34"/>
    </location>
</feature>
<dbReference type="Gene3D" id="2.30.29.30">
    <property type="entry name" value="Pleckstrin-homology domain (PH domain)/Phosphotyrosine-binding domain (PTB)"/>
    <property type="match status" value="1"/>
</dbReference>